<feature type="domain" description="SecD export protein N-terminal TM" evidence="11">
    <location>
        <begin position="3"/>
        <end position="102"/>
    </location>
</feature>
<dbReference type="NCBIfam" id="TIGR01129">
    <property type="entry name" value="secD"/>
    <property type="match status" value="1"/>
</dbReference>
<dbReference type="InterPro" id="IPR054384">
    <property type="entry name" value="SecDF_P1_head"/>
</dbReference>
<dbReference type="Pfam" id="PF21760">
    <property type="entry name" value="SecD_1st"/>
    <property type="match status" value="1"/>
</dbReference>
<dbReference type="InterPro" id="IPR005791">
    <property type="entry name" value="SecD"/>
</dbReference>
<feature type="domain" description="SecDF P1 head subdomain" evidence="13">
    <location>
        <begin position="314"/>
        <end position="439"/>
    </location>
</feature>
<evidence type="ECO:0000259" key="11">
    <source>
        <dbReference type="Pfam" id="PF13721"/>
    </source>
</evidence>
<dbReference type="PANTHER" id="PTHR30081">
    <property type="entry name" value="PROTEIN-EXPORT MEMBRANE PROTEIN SEC"/>
    <property type="match status" value="1"/>
</dbReference>
<dbReference type="Pfam" id="PF13721">
    <property type="entry name" value="SecD-TM1"/>
    <property type="match status" value="1"/>
</dbReference>
<comment type="caution">
    <text evidence="14">The sequence shown here is derived from an EMBL/GenBank/DDBJ whole genome shotgun (WGS) entry which is preliminary data.</text>
</comment>
<evidence type="ECO:0000256" key="1">
    <source>
        <dbReference type="ARBA" id="ARBA00004651"/>
    </source>
</evidence>
<dbReference type="EMBL" id="JAGQFT010000015">
    <property type="protein sequence ID" value="MBR0561613.1"/>
    <property type="molecule type" value="Genomic_DNA"/>
</dbReference>
<feature type="transmembrane region" description="Helical" evidence="9">
    <location>
        <begin position="485"/>
        <end position="507"/>
    </location>
</feature>
<dbReference type="NCBIfam" id="TIGR00916">
    <property type="entry name" value="2A0604s01"/>
    <property type="match status" value="1"/>
</dbReference>
<feature type="domain" description="Protein translocase subunit SecDF P1" evidence="12">
    <location>
        <begin position="225"/>
        <end position="283"/>
    </location>
</feature>
<dbReference type="Pfam" id="PF22599">
    <property type="entry name" value="SecDF_P1_head"/>
    <property type="match status" value="1"/>
</dbReference>
<dbReference type="PANTHER" id="PTHR30081:SF1">
    <property type="entry name" value="PROTEIN TRANSLOCASE SUBUNIT SECD"/>
    <property type="match status" value="1"/>
</dbReference>
<evidence type="ECO:0000259" key="13">
    <source>
        <dbReference type="Pfam" id="PF22599"/>
    </source>
</evidence>
<organism evidence="14">
    <name type="scientific">Coralloluteibacterium stylophorae</name>
    <dbReference type="NCBI Taxonomy" id="1776034"/>
    <lineage>
        <taxon>Bacteria</taxon>
        <taxon>Pseudomonadati</taxon>
        <taxon>Pseudomonadota</taxon>
        <taxon>Gammaproteobacteria</taxon>
        <taxon>Lysobacterales</taxon>
        <taxon>Lysobacteraceae</taxon>
        <taxon>Coralloluteibacterium</taxon>
    </lineage>
</organism>
<name>A0A8J7VTC9_9GAMM</name>
<evidence type="ECO:0000259" key="10">
    <source>
        <dbReference type="Pfam" id="PF02355"/>
    </source>
</evidence>
<feature type="transmembrane region" description="Helical" evidence="9">
    <location>
        <begin position="513"/>
        <end position="532"/>
    </location>
</feature>
<dbReference type="InterPro" id="IPR048631">
    <property type="entry name" value="SecD_1st"/>
</dbReference>
<evidence type="ECO:0000256" key="6">
    <source>
        <dbReference type="ARBA" id="ARBA00022989"/>
    </source>
</evidence>
<dbReference type="Gene3D" id="3.30.70.3400">
    <property type="match status" value="2"/>
</dbReference>
<dbReference type="InterPro" id="IPR055344">
    <property type="entry name" value="SecD_SecF_C_bact"/>
</dbReference>
<comment type="caution">
    <text evidence="9">Lacks conserved residue(s) required for the propagation of feature annotation.</text>
</comment>
<dbReference type="HAMAP" id="MF_01463_B">
    <property type="entry name" value="SecD_B"/>
    <property type="match status" value="1"/>
</dbReference>
<dbReference type="GO" id="GO:0043952">
    <property type="term" value="P:protein transport by the Sec complex"/>
    <property type="evidence" value="ECO:0007669"/>
    <property type="project" value="UniProtKB-UniRule"/>
</dbReference>
<dbReference type="InterPro" id="IPR022813">
    <property type="entry name" value="SecD/SecF_arch_bac"/>
</dbReference>
<dbReference type="InterPro" id="IPR027398">
    <property type="entry name" value="SecD-TM"/>
</dbReference>
<evidence type="ECO:0000256" key="4">
    <source>
        <dbReference type="ARBA" id="ARBA00022692"/>
    </source>
</evidence>
<keyword evidence="2 9" id="KW-0813">Transport</keyword>
<protein>
    <recommendedName>
        <fullName evidence="9">Protein translocase subunit SecD</fullName>
    </recommendedName>
</protein>
<evidence type="ECO:0000256" key="9">
    <source>
        <dbReference type="HAMAP-Rule" id="MF_01463"/>
    </source>
</evidence>
<keyword evidence="4 9" id="KW-0812">Transmembrane</keyword>
<keyword evidence="6 9" id="KW-1133">Transmembrane helix</keyword>
<dbReference type="FunFam" id="1.20.1640.10:FF:000004">
    <property type="entry name" value="Protein translocase subunit SecD"/>
    <property type="match status" value="1"/>
</dbReference>
<proteinExistence type="inferred from homology"/>
<dbReference type="InterPro" id="IPR048634">
    <property type="entry name" value="SecD_SecF_C"/>
</dbReference>
<evidence type="ECO:0000256" key="8">
    <source>
        <dbReference type="ARBA" id="ARBA00023136"/>
    </source>
</evidence>
<evidence type="ECO:0000256" key="7">
    <source>
        <dbReference type="ARBA" id="ARBA00023010"/>
    </source>
</evidence>
<keyword evidence="8 9" id="KW-0472">Membrane</keyword>
<dbReference type="GO" id="GO:0005886">
    <property type="term" value="C:plasma membrane"/>
    <property type="evidence" value="ECO:0007669"/>
    <property type="project" value="UniProtKB-SubCell"/>
</dbReference>
<keyword evidence="5 9" id="KW-0653">Protein transport</keyword>
<evidence type="ECO:0000313" key="14">
    <source>
        <dbReference type="EMBL" id="MBR0561613.1"/>
    </source>
</evidence>
<dbReference type="GO" id="GO:0006605">
    <property type="term" value="P:protein targeting"/>
    <property type="evidence" value="ECO:0007669"/>
    <property type="project" value="UniProtKB-UniRule"/>
</dbReference>
<dbReference type="GO" id="GO:0065002">
    <property type="term" value="P:intracellular protein transmembrane transport"/>
    <property type="evidence" value="ECO:0007669"/>
    <property type="project" value="UniProtKB-UniRule"/>
</dbReference>
<dbReference type="InterPro" id="IPR022646">
    <property type="entry name" value="SecD/SecF_CS"/>
</dbReference>
<feature type="transmembrane region" description="Helical" evidence="9">
    <location>
        <begin position="460"/>
        <end position="478"/>
    </location>
</feature>
<dbReference type="Pfam" id="PF02355">
    <property type="entry name" value="SecD_SecF_C"/>
    <property type="match status" value="1"/>
</dbReference>
<comment type="subunit">
    <text evidence="9">Forms a complex with SecF. Part of the essential Sec protein translocation apparatus which comprises SecA, SecYEG and auxiliary proteins SecDF-YajC and YidC.</text>
</comment>
<evidence type="ECO:0000256" key="5">
    <source>
        <dbReference type="ARBA" id="ARBA00022927"/>
    </source>
</evidence>
<keyword evidence="3 9" id="KW-1003">Cell membrane</keyword>
<evidence type="ECO:0000256" key="2">
    <source>
        <dbReference type="ARBA" id="ARBA00022448"/>
    </source>
</evidence>
<dbReference type="AlphaFoldDB" id="A0A8J7VTC9"/>
<feature type="transmembrane region" description="Helical" evidence="9">
    <location>
        <begin position="568"/>
        <end position="591"/>
    </location>
</feature>
<dbReference type="Pfam" id="PF07549">
    <property type="entry name" value="Sec_GG"/>
    <property type="match status" value="1"/>
</dbReference>
<dbReference type="Gene3D" id="1.20.1640.10">
    <property type="entry name" value="Multidrug efflux transporter AcrB transmembrane domain"/>
    <property type="match status" value="1"/>
</dbReference>
<dbReference type="Gene3D" id="3.30.1360.200">
    <property type="match status" value="1"/>
</dbReference>
<dbReference type="SUPFAM" id="SSF82866">
    <property type="entry name" value="Multidrug efflux transporter AcrB transmembrane domain"/>
    <property type="match status" value="1"/>
</dbReference>
<keyword evidence="7 9" id="KW-0811">Translocation</keyword>
<evidence type="ECO:0000259" key="12">
    <source>
        <dbReference type="Pfam" id="PF21760"/>
    </source>
</evidence>
<comment type="function">
    <text evidence="9">Part of the Sec protein translocase complex. Interacts with the SecYEG preprotein conducting channel. SecDF uses the proton motive force (PMF) to complete protein translocation after the ATP-dependent function of SecA.</text>
</comment>
<accession>A0A8J7VTC9</accession>
<evidence type="ECO:0000256" key="3">
    <source>
        <dbReference type="ARBA" id="ARBA00022475"/>
    </source>
</evidence>
<feature type="domain" description="Protein export membrane protein SecD/SecF C-terminal" evidence="10">
    <location>
        <begin position="442"/>
        <end position="611"/>
    </location>
</feature>
<comment type="subcellular location">
    <subcellularLocation>
        <location evidence="1 9">Cell membrane</location>
        <topology evidence="1 9">Multi-pass membrane protein</topology>
    </subcellularLocation>
</comment>
<reference evidence="14" key="1">
    <citation type="submission" date="2021-04" db="EMBL/GenBank/DDBJ databases">
        <authorList>
            <person name="Karlyshev A.V."/>
        </authorList>
    </citation>
    <scope>NUCLEOTIDE SEQUENCE</scope>
    <source>
        <strain evidence="14">LMG 29479</strain>
    </source>
</reference>
<comment type="similarity">
    <text evidence="9">Belongs to the SecD/SecF family. SecD subfamily.</text>
</comment>
<dbReference type="FunFam" id="3.30.70.3400:FF:000003">
    <property type="entry name" value="Preprotein translocase subunit SecD"/>
    <property type="match status" value="1"/>
</dbReference>
<sequence length="623" mass="65088">MLEFARWRYALVAIVIALSVFYAIPNLFPQDPAVQITAARGAPVSEAMVPRVRGALEEAGIGFESVAMEEGALLVRVGDLDGQARAAELLRSELGSDYSVALNLANTVPDWLDAIGAGPMPLGLDLQGGVHFLMEVDVDAGRERQLEAFAGNVRNALRDAGVEGAAVSHSGDTIAVRLQSEDARDAARSAIQSGLQQLQVTNAGDSALEVTIRPDELQQILDGAIQQNIATLGNRINELGVAEPLIQRQGANSIVVQLPGVQDTAAAKRILGATATLEYRAVAGSDADAQAAAAGGRVPPGAELFYRRGLEPGQRGAPVLLSRRVIASGDQLVSATSITDPQSGTPAVSVRLDSVGGDAMQAFTRENVGNGMGVVLTERIPEVRMVDGEEVRSTRVNEEVISVATIQGVFGSQFQTTGLDSPDEAANLALLLRAGSLAAPVAIVEERVIGPSLGQENIEAGARALLIGFVALCVLMVVYDRLVGLISVTALLVNLLLLTAVLSLMGATLTMPGIAGIVLTLGMAIDGNVLILERIRDELRVGNTPANSIRAGYERAWTVIFDSNVTKLISAIALIAMAVGAVRGFAVVLLVGTLTSVFTSVTVSRAIATLVYGHGRKLKSVSV</sequence>
<dbReference type="GO" id="GO:0015450">
    <property type="term" value="F:protein-transporting ATPase activity"/>
    <property type="evidence" value="ECO:0007669"/>
    <property type="project" value="InterPro"/>
</dbReference>
<gene>
    <name evidence="9 14" type="primary">secD</name>
    <name evidence="14" type="ORF">KB893_03625</name>
</gene>